<reference evidence="4" key="1">
    <citation type="submission" date="2018-04" db="EMBL/GenBank/DDBJ databases">
        <title>Comparative Analysis of Homologous Sequences of Saccharum officinarum and Saccharum spontaneum Reveals Independent Polyploidization Events.</title>
        <authorList>
            <person name="Sharma A."/>
            <person name="Song J."/>
            <person name="Lin Q."/>
            <person name="Singh R."/>
            <person name="Ramos N."/>
            <person name="Wang K."/>
            <person name="Zhang J."/>
            <person name="Ming R."/>
            <person name="Yu Q."/>
        </authorList>
    </citation>
    <scope>NUCLEOTIDE SEQUENCE</scope>
</reference>
<feature type="binding site" evidence="1">
    <location>
        <position position="138"/>
    </location>
    <ligand>
        <name>ATP</name>
        <dbReference type="ChEBI" id="CHEBI:30616"/>
    </ligand>
</feature>
<dbReference type="InterPro" id="IPR017441">
    <property type="entry name" value="Protein_kinase_ATP_BS"/>
</dbReference>
<evidence type="ECO:0000313" key="4">
    <source>
        <dbReference type="EMBL" id="AWA45002.1"/>
    </source>
</evidence>
<feature type="domain" description="Protein kinase" evidence="3">
    <location>
        <begin position="110"/>
        <end position="205"/>
    </location>
</feature>
<proteinExistence type="predicted"/>
<protein>
    <submittedName>
        <fullName evidence="4">Serine/threonine-protein kinase</fullName>
    </submittedName>
</protein>
<keyword evidence="4" id="KW-0418">Kinase</keyword>
<dbReference type="PROSITE" id="PS50011">
    <property type="entry name" value="PROTEIN_KINASE_DOM"/>
    <property type="match status" value="1"/>
</dbReference>
<dbReference type="PANTHER" id="PTHR27006">
    <property type="entry name" value="PROMASTIGOTE SURFACE ANTIGEN PROTEIN PSA"/>
    <property type="match status" value="1"/>
</dbReference>
<name>A0A678T4K5_SACOF</name>
<dbReference type="AlphaFoldDB" id="A0A678T4K5"/>
<dbReference type="GO" id="GO:0005524">
    <property type="term" value="F:ATP binding"/>
    <property type="evidence" value="ECO:0007669"/>
    <property type="project" value="UniProtKB-UniRule"/>
</dbReference>
<organism evidence="4">
    <name type="scientific">Saccharum officinarum</name>
    <name type="common">Sugarcane</name>
    <dbReference type="NCBI Taxonomy" id="4547"/>
    <lineage>
        <taxon>Eukaryota</taxon>
        <taxon>Viridiplantae</taxon>
        <taxon>Streptophyta</taxon>
        <taxon>Embryophyta</taxon>
        <taxon>Tracheophyta</taxon>
        <taxon>Spermatophyta</taxon>
        <taxon>Magnoliopsida</taxon>
        <taxon>Liliopsida</taxon>
        <taxon>Poales</taxon>
        <taxon>Poaceae</taxon>
        <taxon>PACMAD clade</taxon>
        <taxon>Panicoideae</taxon>
        <taxon>Andropogonodae</taxon>
        <taxon>Andropogoneae</taxon>
        <taxon>Saccharinae</taxon>
        <taxon>Saccharum</taxon>
        <taxon>Saccharum officinarum species complex</taxon>
    </lineage>
</organism>
<keyword evidence="1" id="KW-0547">Nucleotide-binding</keyword>
<keyword evidence="2" id="KW-1133">Transmembrane helix</keyword>
<dbReference type="SUPFAM" id="SSF56112">
    <property type="entry name" value="Protein kinase-like (PK-like)"/>
    <property type="match status" value="1"/>
</dbReference>
<gene>
    <name evidence="4" type="ORF">SO148P11_000010</name>
</gene>
<dbReference type="Pfam" id="PF00069">
    <property type="entry name" value="Pkinase"/>
    <property type="match status" value="1"/>
</dbReference>
<dbReference type="PANTHER" id="PTHR27006:SF601">
    <property type="entry name" value="PROTEIN KINASE DOMAIN-CONTAINING PROTEIN"/>
    <property type="match status" value="1"/>
</dbReference>
<evidence type="ECO:0000256" key="2">
    <source>
        <dbReference type="SAM" id="Phobius"/>
    </source>
</evidence>
<dbReference type="InterPro" id="IPR000719">
    <property type="entry name" value="Prot_kinase_dom"/>
</dbReference>
<accession>A0A678T4K5</accession>
<dbReference type="PROSITE" id="PS00107">
    <property type="entry name" value="PROTEIN_KINASE_ATP"/>
    <property type="match status" value="1"/>
</dbReference>
<keyword evidence="1" id="KW-0067">ATP-binding</keyword>
<dbReference type="EMBL" id="MH182554">
    <property type="protein sequence ID" value="AWA45002.1"/>
    <property type="molecule type" value="Genomic_DNA"/>
</dbReference>
<keyword evidence="2" id="KW-0472">Membrane</keyword>
<feature type="transmembrane region" description="Helical" evidence="2">
    <location>
        <begin position="43"/>
        <end position="60"/>
    </location>
</feature>
<keyword evidence="2" id="KW-0812">Transmembrane</keyword>
<evidence type="ECO:0000256" key="1">
    <source>
        <dbReference type="PROSITE-ProRule" id="PRU10141"/>
    </source>
</evidence>
<keyword evidence="4" id="KW-0808">Transferase</keyword>
<dbReference type="Gene3D" id="3.30.200.20">
    <property type="entry name" value="Phosphorylase Kinase, domain 1"/>
    <property type="match status" value="1"/>
</dbReference>
<evidence type="ECO:0000259" key="3">
    <source>
        <dbReference type="PROSITE" id="PS50011"/>
    </source>
</evidence>
<dbReference type="InterPro" id="IPR011009">
    <property type="entry name" value="Kinase-like_dom_sf"/>
</dbReference>
<dbReference type="GO" id="GO:0004672">
    <property type="term" value="F:protein kinase activity"/>
    <property type="evidence" value="ECO:0007669"/>
    <property type="project" value="InterPro"/>
</dbReference>
<dbReference type="FunFam" id="3.30.200.20:FF:000015">
    <property type="entry name" value="Somatic embryogenesis receptor kinase 1"/>
    <property type="match status" value="1"/>
</dbReference>
<sequence length="205" mass="23154">MPTANFTMFLHFCCTTALALVKSNHRTGHLLLLGLLVHPCLRLFIIFMVLLIIFVVLLMIRRHLTSRISGDLTNPYMLIHVPATHSIQAIPAPIVPSVQLSSMKAATKDFHENNIIGRGGFGIVYEGILDDGTKVAVKRLILHSSLTYDKCETAFMREVELMSKQRHGNFIQLLAYCKDGNERLLVYEHMQNKSLSFYIFGIHSS</sequence>